<dbReference type="Pfam" id="PF13576">
    <property type="entry name" value="Pentapeptide_3"/>
    <property type="match status" value="2"/>
</dbReference>
<dbReference type="RefSeq" id="WP_047261202.1">
    <property type="nucleotide sequence ID" value="NZ_CP011542.1"/>
</dbReference>
<sequence length="384" mass="43398">MNESKWHHYFYAADRMKLWVAITLWSFAGLAAFTILGSIWTSSPTPFPENPTKLQVIGYILQRVTVIWFARAEAGSFEMVKTALTAVGGIGAIAYLVIRYRERTDQETELYNKAIENEIQREKEQAETADRRLNEAVQQLGSESPQVRIAGVYALADVSDTYKEQYKQRVVNILCGYLRTHRSKQQDAAVESTILQVMREHLLQGTNAENKNIQVKDDDQLWTECEIDLHGATISEEIQFSDCTFAETNFSDAHFEKEVRFKRTLFSGFARFESTYFEQVADFAAAIFDGGGYFYAAGFGTFADFNSSIFPKIISFGHTSFDGSASFSNAEFRGNADFHGAEFESVVCFTNAKTLDPLMLDNAIFKSDKEISLMRMDLENSKGT</sequence>
<feature type="transmembrane region" description="Helical" evidence="2">
    <location>
        <begin position="79"/>
        <end position="98"/>
    </location>
</feature>
<keyword evidence="4" id="KW-1185">Reference proteome</keyword>
<keyword evidence="1" id="KW-0175">Coiled coil</keyword>
<feature type="transmembrane region" description="Helical" evidence="2">
    <location>
        <begin position="18"/>
        <end position="40"/>
    </location>
</feature>
<dbReference type="EMBL" id="CP011542">
    <property type="protein sequence ID" value="AKK04864.1"/>
    <property type="molecule type" value="Genomic_DNA"/>
</dbReference>
<dbReference type="AlphaFoldDB" id="A0A0G3GUN5"/>
<reference evidence="3 4" key="1">
    <citation type="journal article" date="2015" name="Genome Announc.">
        <title>Complete Genome Sequence of the Type Strain Corynebacterium mustelae DSM 45274, Isolated from Various Tissues of a Male Ferret with Lethal Sepsis.</title>
        <authorList>
            <person name="Ruckert C."/>
            <person name="Eimer J."/>
            <person name="Winkler A."/>
            <person name="Tauch A."/>
        </authorList>
    </citation>
    <scope>NUCLEOTIDE SEQUENCE [LARGE SCALE GENOMIC DNA]</scope>
    <source>
        <strain evidence="3 4">DSM 45274</strain>
    </source>
</reference>
<dbReference type="InterPro" id="IPR001646">
    <property type="entry name" value="5peptide_repeat"/>
</dbReference>
<reference evidence="4" key="2">
    <citation type="submission" date="2015-05" db="EMBL/GenBank/DDBJ databases">
        <title>Complete genome sequence of Corynebacterium mustelae DSM 45274, isolated from various tissues of a male ferret with lethal sepsis.</title>
        <authorList>
            <person name="Ruckert C."/>
            <person name="Albersmeier A."/>
            <person name="Winkler A."/>
            <person name="Tauch A."/>
        </authorList>
    </citation>
    <scope>NUCLEOTIDE SEQUENCE [LARGE SCALE GENOMIC DNA]</scope>
    <source>
        <strain evidence="4">DSM 45274</strain>
    </source>
</reference>
<keyword evidence="2" id="KW-1133">Transmembrane helix</keyword>
<dbReference type="OrthoDB" id="8440251at2"/>
<keyword evidence="2" id="KW-0472">Membrane</keyword>
<dbReference type="Proteomes" id="UP000035199">
    <property type="component" value="Chromosome"/>
</dbReference>
<protein>
    <submittedName>
        <fullName evidence="3">Pentapeptide repeats (9 copies)</fullName>
    </submittedName>
</protein>
<dbReference type="KEGG" id="cmv:CMUST_02600"/>
<gene>
    <name evidence="3" type="ORF">CMUST_02600</name>
</gene>
<evidence type="ECO:0000256" key="2">
    <source>
        <dbReference type="SAM" id="Phobius"/>
    </source>
</evidence>
<dbReference type="STRING" id="571915.CMUST_02600"/>
<dbReference type="Gene3D" id="2.160.20.80">
    <property type="entry name" value="E3 ubiquitin-protein ligase SopA"/>
    <property type="match status" value="1"/>
</dbReference>
<name>A0A0G3GUN5_9CORY</name>
<accession>A0A0G3GUN5</accession>
<feature type="coiled-coil region" evidence="1">
    <location>
        <begin position="112"/>
        <end position="139"/>
    </location>
</feature>
<evidence type="ECO:0000256" key="1">
    <source>
        <dbReference type="SAM" id="Coils"/>
    </source>
</evidence>
<evidence type="ECO:0000313" key="3">
    <source>
        <dbReference type="EMBL" id="AKK04864.1"/>
    </source>
</evidence>
<keyword evidence="2" id="KW-0812">Transmembrane</keyword>
<dbReference type="PATRIC" id="fig|571915.4.peg.550"/>
<evidence type="ECO:0000313" key="4">
    <source>
        <dbReference type="Proteomes" id="UP000035199"/>
    </source>
</evidence>
<proteinExistence type="predicted"/>
<organism evidence="3 4">
    <name type="scientific">Corynebacterium mustelae</name>
    <dbReference type="NCBI Taxonomy" id="571915"/>
    <lineage>
        <taxon>Bacteria</taxon>
        <taxon>Bacillati</taxon>
        <taxon>Actinomycetota</taxon>
        <taxon>Actinomycetes</taxon>
        <taxon>Mycobacteriales</taxon>
        <taxon>Corynebacteriaceae</taxon>
        <taxon>Corynebacterium</taxon>
    </lineage>
</organism>